<evidence type="ECO:0000313" key="3">
    <source>
        <dbReference type="EMBL" id="KAA0013843.1"/>
    </source>
</evidence>
<dbReference type="InterPro" id="IPR036282">
    <property type="entry name" value="Glutathione-S-Trfase_C_sf"/>
</dbReference>
<feature type="domain" description="GST C-terminal" evidence="2">
    <location>
        <begin position="85"/>
        <end position="210"/>
    </location>
</feature>
<dbReference type="Proteomes" id="UP000486760">
    <property type="component" value="Unassembled WGS sequence"/>
</dbReference>
<evidence type="ECO:0000313" key="4">
    <source>
        <dbReference type="Proteomes" id="UP000486760"/>
    </source>
</evidence>
<keyword evidence="4" id="KW-1185">Reference proteome</keyword>
<dbReference type="InterPro" id="IPR040079">
    <property type="entry name" value="Glutathione_S-Trfase"/>
</dbReference>
<gene>
    <name evidence="3" type="ORF">F0A17_05740</name>
</gene>
<organism evidence="3 4">
    <name type="scientific">Billgrantia pellis</name>
    <dbReference type="NCBI Taxonomy" id="2606936"/>
    <lineage>
        <taxon>Bacteria</taxon>
        <taxon>Pseudomonadati</taxon>
        <taxon>Pseudomonadota</taxon>
        <taxon>Gammaproteobacteria</taxon>
        <taxon>Oceanospirillales</taxon>
        <taxon>Halomonadaceae</taxon>
        <taxon>Billgrantia</taxon>
    </lineage>
</organism>
<protein>
    <submittedName>
        <fullName evidence="3">Glutathione S-transferase</fullName>
    </submittedName>
</protein>
<dbReference type="Pfam" id="PF13417">
    <property type="entry name" value="GST_N_3"/>
    <property type="match status" value="1"/>
</dbReference>
<keyword evidence="3" id="KW-0808">Transferase</keyword>
<evidence type="ECO:0000259" key="2">
    <source>
        <dbReference type="PROSITE" id="PS50405"/>
    </source>
</evidence>
<dbReference type="RefSeq" id="WP_149327381.1">
    <property type="nucleotide sequence ID" value="NZ_VTPY01000002.1"/>
</dbReference>
<accession>A0A7V7G291</accession>
<dbReference type="InterPro" id="IPR004045">
    <property type="entry name" value="Glutathione_S-Trfase_N"/>
</dbReference>
<dbReference type="PROSITE" id="PS50404">
    <property type="entry name" value="GST_NTER"/>
    <property type="match status" value="1"/>
</dbReference>
<dbReference type="CDD" id="cd03048">
    <property type="entry name" value="GST_N_Ure2p_like"/>
    <property type="match status" value="1"/>
</dbReference>
<dbReference type="SFLD" id="SFLDG00358">
    <property type="entry name" value="Main_(cytGST)"/>
    <property type="match status" value="1"/>
</dbReference>
<dbReference type="SFLD" id="SFLDG01150">
    <property type="entry name" value="Main.1:_Beta-like"/>
    <property type="match status" value="1"/>
</dbReference>
<dbReference type="SFLD" id="SFLDG01151">
    <property type="entry name" value="Main.2:_Nu-like"/>
    <property type="match status" value="1"/>
</dbReference>
<comment type="caution">
    <text evidence="3">The sequence shown here is derived from an EMBL/GenBank/DDBJ whole genome shotgun (WGS) entry which is preliminary data.</text>
</comment>
<dbReference type="PROSITE" id="PS50405">
    <property type="entry name" value="GST_CTER"/>
    <property type="match status" value="1"/>
</dbReference>
<evidence type="ECO:0000259" key="1">
    <source>
        <dbReference type="PROSITE" id="PS50404"/>
    </source>
</evidence>
<dbReference type="InterPro" id="IPR004046">
    <property type="entry name" value="GST_C"/>
</dbReference>
<proteinExistence type="predicted"/>
<dbReference type="AlphaFoldDB" id="A0A7V7G291"/>
<sequence>MIDLWTWTTPNGRKVSILLEELGLPYRVHPVDITQGEQWAPAFLEISPNNKIPAIRDDEADMALMESGAIMIYLAEKTGRFLPTDPEGRYRTLEWLMWQMGGAGPMLGQAHHFLQFNPGKAPYAEERFHQEAQRLYDVLNTRLAGHDYVAGDDYTIADMAIWPWVSRYAWQRIDLDRYPHVKRWYVAIAERPAVQRGYHCPNKVNEIPLP</sequence>
<dbReference type="SUPFAM" id="SSF47616">
    <property type="entry name" value="GST C-terminal domain-like"/>
    <property type="match status" value="1"/>
</dbReference>
<dbReference type="Gene3D" id="1.20.1050.10">
    <property type="match status" value="1"/>
</dbReference>
<dbReference type="InterPro" id="IPR010987">
    <property type="entry name" value="Glutathione-S-Trfase_C-like"/>
</dbReference>
<dbReference type="PANTHER" id="PTHR44051">
    <property type="entry name" value="GLUTATHIONE S-TRANSFERASE-RELATED"/>
    <property type="match status" value="1"/>
</dbReference>
<dbReference type="PANTHER" id="PTHR44051:SF19">
    <property type="entry name" value="DISULFIDE-BOND OXIDOREDUCTASE YFCG"/>
    <property type="match status" value="1"/>
</dbReference>
<dbReference type="Pfam" id="PF00043">
    <property type="entry name" value="GST_C"/>
    <property type="match status" value="1"/>
</dbReference>
<dbReference type="SFLD" id="SFLDS00019">
    <property type="entry name" value="Glutathione_Transferase_(cytos"/>
    <property type="match status" value="1"/>
</dbReference>
<dbReference type="CDD" id="cd10291">
    <property type="entry name" value="GST_C_YfcG_like"/>
    <property type="match status" value="1"/>
</dbReference>
<dbReference type="EMBL" id="VTPY01000002">
    <property type="protein sequence ID" value="KAA0013843.1"/>
    <property type="molecule type" value="Genomic_DNA"/>
</dbReference>
<reference evidence="3 4" key="1">
    <citation type="submission" date="2019-08" db="EMBL/GenBank/DDBJ databases">
        <title>Bioinformatics analysis of the strain L3 and L5.</title>
        <authorList>
            <person name="Li X."/>
        </authorList>
    </citation>
    <scope>NUCLEOTIDE SEQUENCE [LARGE SCALE GENOMIC DNA]</scope>
    <source>
        <strain evidence="3 4">L5</strain>
    </source>
</reference>
<dbReference type="SUPFAM" id="SSF52833">
    <property type="entry name" value="Thioredoxin-like"/>
    <property type="match status" value="1"/>
</dbReference>
<dbReference type="GO" id="GO:0016740">
    <property type="term" value="F:transferase activity"/>
    <property type="evidence" value="ECO:0007669"/>
    <property type="project" value="UniProtKB-KW"/>
</dbReference>
<dbReference type="InterPro" id="IPR036249">
    <property type="entry name" value="Thioredoxin-like_sf"/>
</dbReference>
<feature type="domain" description="GST N-terminal" evidence="1">
    <location>
        <begin position="1"/>
        <end position="82"/>
    </location>
</feature>
<name>A0A7V7G291_9GAMM</name>
<dbReference type="Gene3D" id="3.40.30.10">
    <property type="entry name" value="Glutaredoxin"/>
    <property type="match status" value="1"/>
</dbReference>